<dbReference type="EMBL" id="JAIWYP010000003">
    <property type="protein sequence ID" value="KAH3846986.1"/>
    <property type="molecule type" value="Genomic_DNA"/>
</dbReference>
<evidence type="ECO:0000256" key="1">
    <source>
        <dbReference type="SAM" id="Phobius"/>
    </source>
</evidence>
<protein>
    <submittedName>
        <fullName evidence="2">Uncharacterized protein</fullName>
    </submittedName>
</protein>
<gene>
    <name evidence="2" type="ORF">DPMN_089296</name>
</gene>
<keyword evidence="3" id="KW-1185">Reference proteome</keyword>
<keyword evidence="1" id="KW-1133">Transmembrane helix</keyword>
<evidence type="ECO:0000313" key="3">
    <source>
        <dbReference type="Proteomes" id="UP000828390"/>
    </source>
</evidence>
<reference evidence="2" key="1">
    <citation type="journal article" date="2019" name="bioRxiv">
        <title>The Genome of the Zebra Mussel, Dreissena polymorpha: A Resource for Invasive Species Research.</title>
        <authorList>
            <person name="McCartney M.A."/>
            <person name="Auch B."/>
            <person name="Kono T."/>
            <person name="Mallez S."/>
            <person name="Zhang Y."/>
            <person name="Obille A."/>
            <person name="Becker A."/>
            <person name="Abrahante J.E."/>
            <person name="Garbe J."/>
            <person name="Badalamenti J.P."/>
            <person name="Herman A."/>
            <person name="Mangelson H."/>
            <person name="Liachko I."/>
            <person name="Sullivan S."/>
            <person name="Sone E.D."/>
            <person name="Koren S."/>
            <person name="Silverstein K.A.T."/>
            <person name="Beckman K.B."/>
            <person name="Gohl D.M."/>
        </authorList>
    </citation>
    <scope>NUCLEOTIDE SEQUENCE</scope>
    <source>
        <strain evidence="2">Duluth1</strain>
        <tissue evidence="2">Whole animal</tissue>
    </source>
</reference>
<organism evidence="2 3">
    <name type="scientific">Dreissena polymorpha</name>
    <name type="common">Zebra mussel</name>
    <name type="synonym">Mytilus polymorpha</name>
    <dbReference type="NCBI Taxonomy" id="45954"/>
    <lineage>
        <taxon>Eukaryota</taxon>
        <taxon>Metazoa</taxon>
        <taxon>Spiralia</taxon>
        <taxon>Lophotrochozoa</taxon>
        <taxon>Mollusca</taxon>
        <taxon>Bivalvia</taxon>
        <taxon>Autobranchia</taxon>
        <taxon>Heteroconchia</taxon>
        <taxon>Euheterodonta</taxon>
        <taxon>Imparidentia</taxon>
        <taxon>Neoheterodontei</taxon>
        <taxon>Myida</taxon>
        <taxon>Dreissenoidea</taxon>
        <taxon>Dreissenidae</taxon>
        <taxon>Dreissena</taxon>
    </lineage>
</organism>
<keyword evidence="1" id="KW-0472">Membrane</keyword>
<evidence type="ECO:0000313" key="2">
    <source>
        <dbReference type="EMBL" id="KAH3846986.1"/>
    </source>
</evidence>
<accession>A0A9D4KXZ4</accession>
<comment type="caution">
    <text evidence="2">The sequence shown here is derived from an EMBL/GenBank/DDBJ whole genome shotgun (WGS) entry which is preliminary data.</text>
</comment>
<name>A0A9D4KXZ4_DREPO</name>
<proteinExistence type="predicted"/>
<sequence length="54" mass="5831">MKTTGDFRECTCWGKLMVLLVQNLLSLVIAAVGMAILIRTSAVLVPSLDCVAHK</sequence>
<dbReference type="Proteomes" id="UP000828390">
    <property type="component" value="Unassembled WGS sequence"/>
</dbReference>
<keyword evidence="1" id="KW-0812">Transmembrane</keyword>
<reference evidence="2" key="2">
    <citation type="submission" date="2020-11" db="EMBL/GenBank/DDBJ databases">
        <authorList>
            <person name="McCartney M.A."/>
            <person name="Auch B."/>
            <person name="Kono T."/>
            <person name="Mallez S."/>
            <person name="Becker A."/>
            <person name="Gohl D.M."/>
            <person name="Silverstein K.A.T."/>
            <person name="Koren S."/>
            <person name="Bechman K.B."/>
            <person name="Herman A."/>
            <person name="Abrahante J.E."/>
            <person name="Garbe J."/>
        </authorList>
    </citation>
    <scope>NUCLEOTIDE SEQUENCE</scope>
    <source>
        <strain evidence="2">Duluth1</strain>
        <tissue evidence="2">Whole animal</tissue>
    </source>
</reference>
<feature type="transmembrane region" description="Helical" evidence="1">
    <location>
        <begin position="12"/>
        <end position="38"/>
    </location>
</feature>
<dbReference type="AlphaFoldDB" id="A0A9D4KXZ4"/>